<dbReference type="PANTHER" id="PTHR13748:SF46">
    <property type="entry name" value="ZINC CHAPERONE YEIR"/>
    <property type="match status" value="1"/>
</dbReference>
<dbReference type="SUPFAM" id="SSF52540">
    <property type="entry name" value="P-loop containing nucleoside triphosphate hydrolases"/>
    <property type="match status" value="1"/>
</dbReference>
<comment type="caution">
    <text evidence="2">The sequence shown here is derived from an EMBL/GenBank/DDBJ whole genome shotgun (WGS) entry which is preliminary data.</text>
</comment>
<name>A0A420EI34_9ALTE</name>
<keyword evidence="3" id="KW-1185">Reference proteome</keyword>
<reference evidence="2 3" key="1">
    <citation type="submission" date="2018-09" db="EMBL/GenBank/DDBJ databases">
        <authorList>
            <person name="Wang Z."/>
        </authorList>
    </citation>
    <scope>NUCLEOTIDE SEQUENCE [LARGE SCALE GENOMIC DNA]</scope>
    <source>
        <strain evidence="2 3">ALS 81</strain>
    </source>
</reference>
<dbReference type="AlphaFoldDB" id="A0A420EI34"/>
<dbReference type="EMBL" id="RAQO01000004">
    <property type="protein sequence ID" value="RKF20320.1"/>
    <property type="molecule type" value="Genomic_DNA"/>
</dbReference>
<dbReference type="Proteomes" id="UP000286482">
    <property type="component" value="Unassembled WGS sequence"/>
</dbReference>
<sequence>MLTGFLGVGKTSVIIELLKQKPEHETWAILVNEFGELGIDGSLFAANCSEEHGVFIQEIAGGCMCCSAALMLPVALNQLLKRSKPDRLIIEPSGIGHPKQVVKALTSGHYQGVLDLKAVITVLDARQLSDPRYLENDIYQQQLQVADLLLANKSELYSDTDFENLKRLRESNSKLGTVELLVTRNAALRYEQFAVTTASKSIAKPEFSAIQTQSNPLALGLASKQAEASVPKASPINSVGYMEQESQHDGVKSNSWRFDKRYVFDSQQITELLTKTASLRLKAVIITQTGLLSLNRINDELSQNVHPMMTPRSASEPQSESKIEFLVENTQSLMLNTQQLLACRIEQADED</sequence>
<evidence type="ECO:0000259" key="1">
    <source>
        <dbReference type="Pfam" id="PF02492"/>
    </source>
</evidence>
<dbReference type="InterPro" id="IPR027417">
    <property type="entry name" value="P-loop_NTPase"/>
</dbReference>
<proteinExistence type="predicted"/>
<dbReference type="Pfam" id="PF02492">
    <property type="entry name" value="cobW"/>
    <property type="match status" value="1"/>
</dbReference>
<feature type="domain" description="CobW/HypB/UreG nucleotide-binding" evidence="1">
    <location>
        <begin position="2"/>
        <end position="168"/>
    </location>
</feature>
<dbReference type="PANTHER" id="PTHR13748">
    <property type="entry name" value="COBW-RELATED"/>
    <property type="match status" value="1"/>
</dbReference>
<dbReference type="Gene3D" id="3.40.50.300">
    <property type="entry name" value="P-loop containing nucleotide triphosphate hydrolases"/>
    <property type="match status" value="1"/>
</dbReference>
<protein>
    <submittedName>
        <fullName evidence="2">GTP-binding protein</fullName>
    </submittedName>
</protein>
<dbReference type="CDD" id="cd03112">
    <property type="entry name" value="CobW-like"/>
    <property type="match status" value="1"/>
</dbReference>
<accession>A0A420EI34</accession>
<gene>
    <name evidence="2" type="ORF">DBZ36_07725</name>
</gene>
<dbReference type="GO" id="GO:0005737">
    <property type="term" value="C:cytoplasm"/>
    <property type="evidence" value="ECO:0007669"/>
    <property type="project" value="TreeGrafter"/>
</dbReference>
<dbReference type="InterPro" id="IPR051316">
    <property type="entry name" value="Zinc-reg_GTPase_activator"/>
</dbReference>
<evidence type="ECO:0000313" key="3">
    <source>
        <dbReference type="Proteomes" id="UP000286482"/>
    </source>
</evidence>
<dbReference type="InterPro" id="IPR003495">
    <property type="entry name" value="CobW/HypB/UreG_nucleotide-bd"/>
</dbReference>
<evidence type="ECO:0000313" key="2">
    <source>
        <dbReference type="EMBL" id="RKF20320.1"/>
    </source>
</evidence>
<organism evidence="2 3">
    <name type="scientific">Alginatibacterium sediminis</name>
    <dbReference type="NCBI Taxonomy" id="2164068"/>
    <lineage>
        <taxon>Bacteria</taxon>
        <taxon>Pseudomonadati</taxon>
        <taxon>Pseudomonadota</taxon>
        <taxon>Gammaproteobacteria</taxon>
        <taxon>Alteromonadales</taxon>
        <taxon>Alteromonadaceae</taxon>
        <taxon>Alginatibacterium</taxon>
    </lineage>
</organism>